<protein>
    <submittedName>
        <fullName evidence="1">Uncharacterized protein</fullName>
    </submittedName>
</protein>
<gene>
    <name evidence="1" type="ordered locus">KOX_27490</name>
</gene>
<organism evidence="1 2">
    <name type="scientific">Klebsiella michiganensis (strain ATCC 8724 / DSM 4798 / JCM 20051 / NBRC 3318 / NRRL B-199 / KCTC 1686 / BUCSAV 143 / CCM 1901)</name>
    <dbReference type="NCBI Taxonomy" id="1006551"/>
    <lineage>
        <taxon>Bacteria</taxon>
        <taxon>Pseudomonadati</taxon>
        <taxon>Pseudomonadota</taxon>
        <taxon>Gammaproteobacteria</taxon>
        <taxon>Enterobacterales</taxon>
        <taxon>Enterobacteriaceae</taxon>
        <taxon>Klebsiella/Raoultella group</taxon>
        <taxon>Klebsiella</taxon>
    </lineage>
</organism>
<dbReference type="Proteomes" id="UP000007843">
    <property type="component" value="Chromosome"/>
</dbReference>
<evidence type="ECO:0000313" key="1">
    <source>
        <dbReference type="EMBL" id="AEX07204.1"/>
    </source>
</evidence>
<dbReference type="AlphaFoldDB" id="A0A0H3HFD1"/>
<sequence length="43" mass="5036">MHELCHISKHFINTMKYNTFLLFMGMNDDGRFSRKVSLISNTG</sequence>
<dbReference type="EMBL" id="CP003218">
    <property type="protein sequence ID" value="AEX07204.1"/>
    <property type="molecule type" value="Genomic_DNA"/>
</dbReference>
<name>A0A0H3HFD1_KLEM8</name>
<proteinExistence type="predicted"/>
<reference evidence="1 2" key="1">
    <citation type="journal article" date="2012" name="J. Bacteriol.">
        <title>Complete genome sequence of Klebsiella oxytoca KCTC 1686, used in production of 2,3-butanediol.</title>
        <authorList>
            <person name="Shin S.H."/>
            <person name="Kim S."/>
            <person name="Kim J.Y."/>
            <person name="Lee S."/>
            <person name="Um Y."/>
            <person name="Oh M.K."/>
            <person name="Kim Y.R."/>
            <person name="Lee J."/>
            <person name="Yang K.S."/>
        </authorList>
    </citation>
    <scope>NUCLEOTIDE SEQUENCE [LARGE SCALE GENOMIC DNA]</scope>
    <source>
        <strain evidence="2">ATCC 8724 / DSM 4798 / JCM 20051 / NBRC 3318 / NRRL B-199 / KCTC 1686</strain>
    </source>
</reference>
<dbReference type="KEGG" id="kox:KOX_27490"/>
<dbReference type="PATRIC" id="fig|1006551.4.peg.5522"/>
<accession>A0A0H3HFD1</accession>
<dbReference type="HOGENOM" id="CLU_3234855_0_0_6"/>
<evidence type="ECO:0000313" key="2">
    <source>
        <dbReference type="Proteomes" id="UP000007843"/>
    </source>
</evidence>